<evidence type="ECO:0000313" key="2">
    <source>
        <dbReference type="WBParaSite" id="SPAL_0001609700.1"/>
    </source>
</evidence>
<dbReference type="WBParaSite" id="SPAL_0001609700.1">
    <property type="protein sequence ID" value="SPAL_0001609700.1"/>
    <property type="gene ID" value="SPAL_0001609700"/>
</dbReference>
<reference evidence="2" key="1">
    <citation type="submission" date="2017-02" db="UniProtKB">
        <authorList>
            <consortium name="WormBaseParasite"/>
        </authorList>
    </citation>
    <scope>IDENTIFICATION</scope>
</reference>
<sequence length="323" mass="37429">MLLEKKVLSSANGPSKVDWKIIHNIRLVSKFFNDFVSSNIDNLPKPMMTSLSISSTYNPDEKMHIEFLYLHENEYIKVEDVYIPSENNEQRLPEMENLLLKMNLKNVMHFEIVVTGETIIFDVLDRYLKFGTTVESLQINIQKCPSFEGFSRFIRKISQPIPVDFTLPMIDNSNNLCLVECECTKFVNPKMITNLYCNNKNLKRILVFSNCTNMEYELIKVIKEKQELCSGKNGCHSNCYLYLPLRNNSIHDVEIINNFPLNAYDISSPLEMDNTIISVEKCSKCAASYGIALSYRKSTYLNDTNCDYAFGRTFFIDDNFYID</sequence>
<dbReference type="AlphaFoldDB" id="A0A0N5CE07"/>
<evidence type="ECO:0000313" key="1">
    <source>
        <dbReference type="Proteomes" id="UP000046392"/>
    </source>
</evidence>
<dbReference type="Proteomes" id="UP000046392">
    <property type="component" value="Unplaced"/>
</dbReference>
<name>A0A0N5CE07_STREA</name>
<protein>
    <submittedName>
        <fullName evidence="2">SPASM domain-containing protein</fullName>
    </submittedName>
</protein>
<organism evidence="1 2">
    <name type="scientific">Strongyloides papillosus</name>
    <name type="common">Intestinal threadworm</name>
    <dbReference type="NCBI Taxonomy" id="174720"/>
    <lineage>
        <taxon>Eukaryota</taxon>
        <taxon>Metazoa</taxon>
        <taxon>Ecdysozoa</taxon>
        <taxon>Nematoda</taxon>
        <taxon>Chromadorea</taxon>
        <taxon>Rhabditida</taxon>
        <taxon>Tylenchina</taxon>
        <taxon>Panagrolaimomorpha</taxon>
        <taxon>Strongyloidoidea</taxon>
        <taxon>Strongyloididae</taxon>
        <taxon>Strongyloides</taxon>
    </lineage>
</organism>
<accession>A0A0N5CE07</accession>
<proteinExistence type="predicted"/>
<keyword evidence="1" id="KW-1185">Reference proteome</keyword>